<comment type="caution">
    <text evidence="2">The sequence shown here is derived from an EMBL/GenBank/DDBJ whole genome shotgun (WGS) entry which is preliminary data.</text>
</comment>
<feature type="region of interest" description="Disordered" evidence="1">
    <location>
        <begin position="252"/>
        <end position="271"/>
    </location>
</feature>
<gene>
    <name evidence="2" type="ORF">NPIL_107091</name>
</gene>
<sequence>MESGKLCATSTGETSSEKETSCGAEKDNVSTTDSSAATSSTAFFLSYEEKVKVIELLDKVGIFLKDSSTKYLKEEIAKSTGEAVKEATSEESGPSKEVDHKKIQQELDDFLKSSKERLSFLKEFKETRTEEKSTLDFSNFNISKHVEECMKRLDLEGSENVLEEISTFLCTVNSLLPNEESSVRSKILAESVEDDIAAESSAAMETSGIEKPDFSGKTLGELIKALQTITDKEQKRELYKEVDKRLMNEVEEMSSSMDAIEESIPTTAEVS</sequence>
<dbReference type="EMBL" id="BMAW01004209">
    <property type="protein sequence ID" value="GFS87590.1"/>
    <property type="molecule type" value="Genomic_DNA"/>
</dbReference>
<evidence type="ECO:0000313" key="2">
    <source>
        <dbReference type="EMBL" id="GFS87590.1"/>
    </source>
</evidence>
<accession>A0A8X6N0T0</accession>
<feature type="compositionally biased region" description="Basic and acidic residues" evidence="1">
    <location>
        <begin position="15"/>
        <end position="28"/>
    </location>
</feature>
<keyword evidence="3" id="KW-1185">Reference proteome</keyword>
<feature type="region of interest" description="Disordered" evidence="1">
    <location>
        <begin position="1"/>
        <end position="38"/>
    </location>
</feature>
<evidence type="ECO:0000313" key="3">
    <source>
        <dbReference type="Proteomes" id="UP000887013"/>
    </source>
</evidence>
<organism evidence="2 3">
    <name type="scientific">Nephila pilipes</name>
    <name type="common">Giant wood spider</name>
    <name type="synonym">Nephila maculata</name>
    <dbReference type="NCBI Taxonomy" id="299642"/>
    <lineage>
        <taxon>Eukaryota</taxon>
        <taxon>Metazoa</taxon>
        <taxon>Ecdysozoa</taxon>
        <taxon>Arthropoda</taxon>
        <taxon>Chelicerata</taxon>
        <taxon>Arachnida</taxon>
        <taxon>Araneae</taxon>
        <taxon>Araneomorphae</taxon>
        <taxon>Entelegynae</taxon>
        <taxon>Araneoidea</taxon>
        <taxon>Nephilidae</taxon>
        <taxon>Nephila</taxon>
    </lineage>
</organism>
<reference evidence="2" key="1">
    <citation type="submission" date="2020-08" db="EMBL/GenBank/DDBJ databases">
        <title>Multicomponent nature underlies the extraordinary mechanical properties of spider dragline silk.</title>
        <authorList>
            <person name="Kono N."/>
            <person name="Nakamura H."/>
            <person name="Mori M."/>
            <person name="Yoshida Y."/>
            <person name="Ohtoshi R."/>
            <person name="Malay A.D."/>
            <person name="Moran D.A.P."/>
            <person name="Tomita M."/>
            <person name="Numata K."/>
            <person name="Arakawa K."/>
        </authorList>
    </citation>
    <scope>NUCLEOTIDE SEQUENCE</scope>
</reference>
<dbReference type="AlphaFoldDB" id="A0A8X6N0T0"/>
<dbReference type="Proteomes" id="UP000887013">
    <property type="component" value="Unassembled WGS sequence"/>
</dbReference>
<protein>
    <submittedName>
        <fullName evidence="2">Uncharacterized protein</fullName>
    </submittedName>
</protein>
<evidence type="ECO:0000256" key="1">
    <source>
        <dbReference type="SAM" id="MobiDB-lite"/>
    </source>
</evidence>
<dbReference type="OrthoDB" id="10437458at2759"/>
<proteinExistence type="predicted"/>
<name>A0A8X6N0T0_NEPPI</name>
<feature type="region of interest" description="Disordered" evidence="1">
    <location>
        <begin position="80"/>
        <end position="100"/>
    </location>
</feature>